<name>A0A8J5Y2K5_9ROSI</name>
<dbReference type="OrthoDB" id="776176at2759"/>
<keyword evidence="3" id="KW-1185">Reference proteome</keyword>
<dbReference type="EMBL" id="JAHUZN010000013">
    <property type="protein sequence ID" value="KAG8473342.1"/>
    <property type="molecule type" value="Genomic_DNA"/>
</dbReference>
<dbReference type="PANTHER" id="PTHR33090">
    <property type="entry name" value="DUF3774 DOMAIN PROTEIN-RELATED"/>
    <property type="match status" value="1"/>
</dbReference>
<feature type="compositionally biased region" description="Basic and acidic residues" evidence="1">
    <location>
        <begin position="129"/>
        <end position="140"/>
    </location>
</feature>
<protein>
    <submittedName>
        <fullName evidence="2">Uncharacterized protein</fullName>
    </submittedName>
</protein>
<evidence type="ECO:0000313" key="3">
    <source>
        <dbReference type="Proteomes" id="UP000701853"/>
    </source>
</evidence>
<dbReference type="Pfam" id="PF12609">
    <property type="entry name" value="DUF3774"/>
    <property type="match status" value="2"/>
</dbReference>
<dbReference type="Proteomes" id="UP000701853">
    <property type="component" value="Chromosome 13"/>
</dbReference>
<feature type="compositionally biased region" description="Polar residues" evidence="1">
    <location>
        <begin position="1"/>
        <end position="10"/>
    </location>
</feature>
<dbReference type="InterPro" id="IPR022251">
    <property type="entry name" value="DUF3774_wound-induced"/>
</dbReference>
<accession>A0A8J5Y2K5</accession>
<evidence type="ECO:0000313" key="2">
    <source>
        <dbReference type="EMBL" id="KAG8473342.1"/>
    </source>
</evidence>
<feature type="region of interest" description="Disordered" evidence="1">
    <location>
        <begin position="1"/>
        <end position="22"/>
    </location>
</feature>
<feature type="region of interest" description="Disordered" evidence="1">
    <location>
        <begin position="112"/>
        <end position="140"/>
    </location>
</feature>
<proteinExistence type="predicted"/>
<dbReference type="AlphaFoldDB" id="A0A8J5Y2K5"/>
<comment type="caution">
    <text evidence="2">The sequence shown here is derived from an EMBL/GenBank/DDBJ whole genome shotgun (WGS) entry which is preliminary data.</text>
</comment>
<evidence type="ECO:0000256" key="1">
    <source>
        <dbReference type="SAM" id="MobiDB-lite"/>
    </source>
</evidence>
<reference evidence="2 3" key="1">
    <citation type="journal article" date="2021" name="bioRxiv">
        <title>The Gossypium anomalum genome as a resource for cotton improvement and evolutionary analysis of hybrid incompatibility.</title>
        <authorList>
            <person name="Grover C.E."/>
            <person name="Yuan D."/>
            <person name="Arick M.A."/>
            <person name="Miller E.R."/>
            <person name="Hu G."/>
            <person name="Peterson D.G."/>
            <person name="Wendel J.F."/>
            <person name="Udall J.A."/>
        </authorList>
    </citation>
    <scope>NUCLEOTIDE SEQUENCE [LARGE SCALE GENOMIC DNA]</scope>
    <source>
        <strain evidence="2">JFW-Udall</strain>
        <tissue evidence="2">Leaf</tissue>
    </source>
</reference>
<gene>
    <name evidence="2" type="ORF">CXB51_035445</name>
</gene>
<sequence length="156" mass="17166">MSLRNTSTKDQAPKTESGMGCCSKPVKGISGCFDPMSTDKSGKSSNDSKLKQAEDSLRTVMYLSCWGMSWKSKAWAVAATTVTAAEVSKEKKLCLWSSAKHHHQAAINNVVGSSQRERPSAAAASTCSRRRDREEMRHQSEESLRTIMYLSCWGPN</sequence>
<organism evidence="2 3">
    <name type="scientific">Gossypium anomalum</name>
    <dbReference type="NCBI Taxonomy" id="47600"/>
    <lineage>
        <taxon>Eukaryota</taxon>
        <taxon>Viridiplantae</taxon>
        <taxon>Streptophyta</taxon>
        <taxon>Embryophyta</taxon>
        <taxon>Tracheophyta</taxon>
        <taxon>Spermatophyta</taxon>
        <taxon>Magnoliopsida</taxon>
        <taxon>eudicotyledons</taxon>
        <taxon>Gunneridae</taxon>
        <taxon>Pentapetalae</taxon>
        <taxon>rosids</taxon>
        <taxon>malvids</taxon>
        <taxon>Malvales</taxon>
        <taxon>Malvaceae</taxon>
        <taxon>Malvoideae</taxon>
        <taxon>Gossypium</taxon>
    </lineage>
</organism>